<dbReference type="OrthoDB" id="339151at2759"/>
<dbReference type="InterPro" id="IPR002075">
    <property type="entry name" value="NTF2_dom"/>
</dbReference>
<dbReference type="InterPro" id="IPR039539">
    <property type="entry name" value="Ras_GTPase_bind_prot"/>
</dbReference>
<keyword evidence="1 2" id="KW-0694">RNA-binding</keyword>
<dbReference type="Pfam" id="PF00076">
    <property type="entry name" value="RRM_1"/>
    <property type="match status" value="1"/>
</dbReference>
<dbReference type="GO" id="GO:1990904">
    <property type="term" value="C:ribonucleoprotein complex"/>
    <property type="evidence" value="ECO:0007669"/>
    <property type="project" value="TreeGrafter"/>
</dbReference>
<dbReference type="CDD" id="cd00590">
    <property type="entry name" value="RRM_SF"/>
    <property type="match status" value="1"/>
</dbReference>
<proteinExistence type="predicted"/>
<feature type="domain" description="NTF2" evidence="5">
    <location>
        <begin position="16"/>
        <end position="135"/>
    </location>
</feature>
<dbReference type="AlphaFoldDB" id="A0A397SWF2"/>
<dbReference type="PROSITE" id="PS50177">
    <property type="entry name" value="NTF2_DOMAIN"/>
    <property type="match status" value="1"/>
</dbReference>
<feature type="compositionally biased region" description="Polar residues" evidence="3">
    <location>
        <begin position="206"/>
        <end position="224"/>
    </location>
</feature>
<dbReference type="PANTHER" id="PTHR10693:SF20">
    <property type="entry name" value="AT27578P"/>
    <property type="match status" value="1"/>
</dbReference>
<dbReference type="PANTHER" id="PTHR10693">
    <property type="entry name" value="RAS GTPASE-ACTIVATING PROTEIN-BINDING PROTEIN"/>
    <property type="match status" value="1"/>
</dbReference>
<feature type="compositionally biased region" description="Basic and acidic residues" evidence="3">
    <location>
        <begin position="319"/>
        <end position="329"/>
    </location>
</feature>
<dbReference type="InterPro" id="IPR012677">
    <property type="entry name" value="Nucleotide-bd_a/b_plait_sf"/>
</dbReference>
<dbReference type="InterPro" id="IPR032710">
    <property type="entry name" value="NTF2-like_dom_sf"/>
</dbReference>
<dbReference type="SUPFAM" id="SSF54427">
    <property type="entry name" value="NTF2-like"/>
    <property type="match status" value="1"/>
</dbReference>
<evidence type="ECO:0000313" key="7">
    <source>
        <dbReference type="Proteomes" id="UP000265703"/>
    </source>
</evidence>
<sequence>MSTSVNDNSSRSAQEVGWIFVREYCKHLQENPESLCHFYDKKSSLIRGLEGEEVKICQGQQEIKINIAEMQLKDASIKINNVDSLEFLDGKVVVQVIGEISNKDEAYKKFVRTVILAKQTDDNDNYYVLSDIFRYLKDENVDVIKQKSIDQESSYIEDGMSTLNEEKSANGEDTVSSTGTLNEESTQESARELKVIEDSVSDIPPTKNNVSETPSLAKSSTEDINQVVDENAAESENSNLSDIRSKGQPSPIQTDKSVTTSNATNQITSPTESRSPKHSTWANLAASDSQKWGNSQLAENKGRVVQPPLTRTQSQQSNREQHRDQRDQPRGGSTTINKEFSLYVKGIVDGMNKDVLNKAFIKFGNVKSLDVVPSKSCAFVEFCNQDSYQQALREKHIDIPDLGTVSVEERKPKDRHDRHDGGRHDGGRFNYRSYNNPHNGINSQRGRGGRSMNTRPPAKS</sequence>
<dbReference type="SMART" id="SM00360">
    <property type="entry name" value="RRM"/>
    <property type="match status" value="1"/>
</dbReference>
<evidence type="ECO:0000256" key="3">
    <source>
        <dbReference type="SAM" id="MobiDB-lite"/>
    </source>
</evidence>
<name>A0A397SWF2_9GLOM</name>
<accession>A0A397SWF2</accession>
<feature type="compositionally biased region" description="Polar residues" evidence="3">
    <location>
        <begin position="171"/>
        <end position="188"/>
    </location>
</feature>
<dbReference type="InterPro" id="IPR018222">
    <property type="entry name" value="Nuclear_transport_factor_2_euk"/>
</dbReference>
<feature type="region of interest" description="Disordered" evidence="3">
    <location>
        <begin position="403"/>
        <end position="460"/>
    </location>
</feature>
<dbReference type="CDD" id="cd00780">
    <property type="entry name" value="NTF2"/>
    <property type="match status" value="1"/>
</dbReference>
<organism evidence="6 7">
    <name type="scientific">Glomus cerebriforme</name>
    <dbReference type="NCBI Taxonomy" id="658196"/>
    <lineage>
        <taxon>Eukaryota</taxon>
        <taxon>Fungi</taxon>
        <taxon>Fungi incertae sedis</taxon>
        <taxon>Mucoromycota</taxon>
        <taxon>Glomeromycotina</taxon>
        <taxon>Glomeromycetes</taxon>
        <taxon>Glomerales</taxon>
        <taxon>Glomeraceae</taxon>
        <taxon>Glomus</taxon>
    </lineage>
</organism>
<evidence type="ECO:0008006" key="8">
    <source>
        <dbReference type="Google" id="ProtNLM"/>
    </source>
</evidence>
<feature type="region of interest" description="Disordered" evidence="3">
    <location>
        <begin position="165"/>
        <end position="335"/>
    </location>
</feature>
<dbReference type="SUPFAM" id="SSF54928">
    <property type="entry name" value="RNA-binding domain, RBD"/>
    <property type="match status" value="1"/>
</dbReference>
<feature type="compositionally biased region" description="Basic and acidic residues" evidence="3">
    <location>
        <begin position="407"/>
        <end position="427"/>
    </location>
</feature>
<dbReference type="GO" id="GO:1990861">
    <property type="term" value="C:Ubp3-Bre5 deubiquitination complex"/>
    <property type="evidence" value="ECO:0007669"/>
    <property type="project" value="TreeGrafter"/>
</dbReference>
<dbReference type="GO" id="GO:0016579">
    <property type="term" value="P:protein deubiquitination"/>
    <property type="evidence" value="ECO:0007669"/>
    <property type="project" value="TreeGrafter"/>
</dbReference>
<feature type="compositionally biased region" description="Polar residues" evidence="3">
    <location>
        <begin position="432"/>
        <end position="445"/>
    </location>
</feature>
<gene>
    <name evidence="6" type="ORF">C1645_739451</name>
</gene>
<feature type="domain" description="RRM" evidence="4">
    <location>
        <begin position="340"/>
        <end position="412"/>
    </location>
</feature>
<protein>
    <recommendedName>
        <fullName evidence="8">NTF2 domain-containing protein</fullName>
    </recommendedName>
</protein>
<dbReference type="InterPro" id="IPR000504">
    <property type="entry name" value="RRM_dom"/>
</dbReference>
<dbReference type="Gene3D" id="3.10.450.50">
    <property type="match status" value="1"/>
</dbReference>
<reference evidence="6 7" key="1">
    <citation type="submission" date="2018-06" db="EMBL/GenBank/DDBJ databases">
        <title>Comparative genomics reveals the genomic features of Rhizophagus irregularis, R. cerebriforme, R. diaphanum and Gigaspora rosea, and their symbiotic lifestyle signature.</title>
        <authorList>
            <person name="Morin E."/>
            <person name="San Clemente H."/>
            <person name="Chen E.C.H."/>
            <person name="De La Providencia I."/>
            <person name="Hainaut M."/>
            <person name="Kuo A."/>
            <person name="Kohler A."/>
            <person name="Murat C."/>
            <person name="Tang N."/>
            <person name="Roy S."/>
            <person name="Loubradou J."/>
            <person name="Henrissat B."/>
            <person name="Grigoriev I.V."/>
            <person name="Corradi N."/>
            <person name="Roux C."/>
            <person name="Martin F.M."/>
        </authorList>
    </citation>
    <scope>NUCLEOTIDE SEQUENCE [LARGE SCALE GENOMIC DNA]</scope>
    <source>
        <strain evidence="6 7">DAOM 227022</strain>
    </source>
</reference>
<dbReference type="Pfam" id="PF02136">
    <property type="entry name" value="NTF2"/>
    <property type="match status" value="1"/>
</dbReference>
<dbReference type="PROSITE" id="PS50102">
    <property type="entry name" value="RRM"/>
    <property type="match status" value="1"/>
</dbReference>
<dbReference type="Proteomes" id="UP000265703">
    <property type="component" value="Unassembled WGS sequence"/>
</dbReference>
<keyword evidence="7" id="KW-1185">Reference proteome</keyword>
<evidence type="ECO:0000313" key="6">
    <source>
        <dbReference type="EMBL" id="RIA88345.1"/>
    </source>
</evidence>
<evidence type="ECO:0000259" key="4">
    <source>
        <dbReference type="PROSITE" id="PS50102"/>
    </source>
</evidence>
<dbReference type="STRING" id="658196.A0A397SWF2"/>
<dbReference type="GO" id="GO:0003729">
    <property type="term" value="F:mRNA binding"/>
    <property type="evidence" value="ECO:0007669"/>
    <property type="project" value="TreeGrafter"/>
</dbReference>
<evidence type="ECO:0000256" key="1">
    <source>
        <dbReference type="ARBA" id="ARBA00022884"/>
    </source>
</evidence>
<dbReference type="InterPro" id="IPR035979">
    <property type="entry name" value="RBD_domain_sf"/>
</dbReference>
<dbReference type="GO" id="GO:0005829">
    <property type="term" value="C:cytosol"/>
    <property type="evidence" value="ECO:0007669"/>
    <property type="project" value="TreeGrafter"/>
</dbReference>
<dbReference type="Gene3D" id="3.30.70.330">
    <property type="match status" value="1"/>
</dbReference>
<evidence type="ECO:0000256" key="2">
    <source>
        <dbReference type="PROSITE-ProRule" id="PRU00176"/>
    </source>
</evidence>
<dbReference type="EMBL" id="QKYT01000267">
    <property type="protein sequence ID" value="RIA88345.1"/>
    <property type="molecule type" value="Genomic_DNA"/>
</dbReference>
<feature type="compositionally biased region" description="Polar residues" evidence="3">
    <location>
        <begin position="234"/>
        <end position="298"/>
    </location>
</feature>
<dbReference type="GO" id="GO:0034517">
    <property type="term" value="P:ribophagy"/>
    <property type="evidence" value="ECO:0007669"/>
    <property type="project" value="TreeGrafter"/>
</dbReference>
<feature type="compositionally biased region" description="Polar residues" evidence="3">
    <location>
        <begin position="309"/>
        <end position="318"/>
    </location>
</feature>
<evidence type="ECO:0000259" key="5">
    <source>
        <dbReference type="PROSITE" id="PS50177"/>
    </source>
</evidence>
<comment type="caution">
    <text evidence="6">The sequence shown here is derived from an EMBL/GenBank/DDBJ whole genome shotgun (WGS) entry which is preliminary data.</text>
</comment>